<evidence type="ECO:0000313" key="3">
    <source>
        <dbReference type="Proteomes" id="UP000630887"/>
    </source>
</evidence>
<feature type="transmembrane region" description="Helical" evidence="1">
    <location>
        <begin position="24"/>
        <end position="43"/>
    </location>
</feature>
<keyword evidence="3" id="KW-1185">Reference proteome</keyword>
<organism evidence="2 3">
    <name type="scientific">Catellatospora coxensis</name>
    <dbReference type="NCBI Taxonomy" id="310354"/>
    <lineage>
        <taxon>Bacteria</taxon>
        <taxon>Bacillati</taxon>
        <taxon>Actinomycetota</taxon>
        <taxon>Actinomycetes</taxon>
        <taxon>Micromonosporales</taxon>
        <taxon>Micromonosporaceae</taxon>
        <taxon>Catellatospora</taxon>
    </lineage>
</organism>
<reference evidence="2 3" key="1">
    <citation type="submission" date="2021-01" db="EMBL/GenBank/DDBJ databases">
        <title>Whole genome shotgun sequence of Catellatospora coxensis NBRC 107359.</title>
        <authorList>
            <person name="Komaki H."/>
            <person name="Tamura T."/>
        </authorList>
    </citation>
    <scope>NUCLEOTIDE SEQUENCE [LARGE SCALE GENOMIC DNA]</scope>
    <source>
        <strain evidence="2 3">NBRC 107359</strain>
    </source>
</reference>
<name>A0A8J3KQ51_9ACTN</name>
<evidence type="ECO:0000313" key="2">
    <source>
        <dbReference type="EMBL" id="GIG04228.1"/>
    </source>
</evidence>
<accession>A0A8J3KQ51</accession>
<sequence>MATWAQLASTELLAAGNPSKNPLVGLLLCVVLVAAAVGMLVYATRGDRR</sequence>
<protein>
    <submittedName>
        <fullName evidence="2">Uncharacterized protein</fullName>
    </submittedName>
</protein>
<evidence type="ECO:0000256" key="1">
    <source>
        <dbReference type="SAM" id="Phobius"/>
    </source>
</evidence>
<gene>
    <name evidence="2" type="ORF">Cco03nite_09280</name>
</gene>
<dbReference type="EMBL" id="BONI01000006">
    <property type="protein sequence ID" value="GIG04228.1"/>
    <property type="molecule type" value="Genomic_DNA"/>
</dbReference>
<keyword evidence="1" id="KW-0812">Transmembrane</keyword>
<proteinExistence type="predicted"/>
<comment type="caution">
    <text evidence="2">The sequence shown here is derived from an EMBL/GenBank/DDBJ whole genome shotgun (WGS) entry which is preliminary data.</text>
</comment>
<keyword evidence="1" id="KW-0472">Membrane</keyword>
<dbReference type="Proteomes" id="UP000630887">
    <property type="component" value="Unassembled WGS sequence"/>
</dbReference>
<keyword evidence="1" id="KW-1133">Transmembrane helix</keyword>
<dbReference type="AlphaFoldDB" id="A0A8J3KQ51"/>